<protein>
    <submittedName>
        <fullName evidence="2">Uncharacterized protein</fullName>
    </submittedName>
</protein>
<proteinExistence type="predicted"/>
<feature type="compositionally biased region" description="Acidic residues" evidence="1">
    <location>
        <begin position="136"/>
        <end position="146"/>
    </location>
</feature>
<feature type="compositionally biased region" description="Basic and acidic residues" evidence="1">
    <location>
        <begin position="158"/>
        <end position="171"/>
    </location>
</feature>
<feature type="region of interest" description="Disordered" evidence="1">
    <location>
        <begin position="100"/>
        <end position="199"/>
    </location>
</feature>
<feature type="region of interest" description="Disordered" evidence="1">
    <location>
        <begin position="27"/>
        <end position="64"/>
    </location>
</feature>
<evidence type="ECO:0000256" key="1">
    <source>
        <dbReference type="SAM" id="MobiDB-lite"/>
    </source>
</evidence>
<reference evidence="2" key="1">
    <citation type="submission" date="2020-02" db="EMBL/GenBank/DDBJ databases">
        <authorList>
            <person name="Scholz U."/>
            <person name="Mascher M."/>
            <person name="Fiebig A."/>
        </authorList>
    </citation>
    <scope>NUCLEOTIDE SEQUENCE</scope>
</reference>
<evidence type="ECO:0000313" key="3">
    <source>
        <dbReference type="Proteomes" id="UP000663760"/>
    </source>
</evidence>
<organism evidence="2 3">
    <name type="scientific">Spirodela intermedia</name>
    <name type="common">Intermediate duckweed</name>
    <dbReference type="NCBI Taxonomy" id="51605"/>
    <lineage>
        <taxon>Eukaryota</taxon>
        <taxon>Viridiplantae</taxon>
        <taxon>Streptophyta</taxon>
        <taxon>Embryophyta</taxon>
        <taxon>Tracheophyta</taxon>
        <taxon>Spermatophyta</taxon>
        <taxon>Magnoliopsida</taxon>
        <taxon>Liliopsida</taxon>
        <taxon>Araceae</taxon>
        <taxon>Lemnoideae</taxon>
        <taxon>Spirodela</taxon>
    </lineage>
</organism>
<dbReference type="AlphaFoldDB" id="A0A7I8K8P0"/>
<name>A0A7I8K8P0_SPIIN</name>
<accession>A0A7I8K8P0</accession>
<dbReference type="EMBL" id="LR746266">
    <property type="protein sequence ID" value="CAA7393356.1"/>
    <property type="molecule type" value="Genomic_DNA"/>
</dbReference>
<evidence type="ECO:0000313" key="2">
    <source>
        <dbReference type="EMBL" id="CAA7393356.1"/>
    </source>
</evidence>
<dbReference type="OrthoDB" id="10647924at2759"/>
<dbReference type="Proteomes" id="UP000663760">
    <property type="component" value="Chromosome 3"/>
</dbReference>
<feature type="region of interest" description="Disordered" evidence="1">
    <location>
        <begin position="226"/>
        <end position="255"/>
    </location>
</feature>
<gene>
    <name evidence="2" type="ORF">SI8410_03004115</name>
</gene>
<keyword evidence="3" id="KW-1185">Reference proteome</keyword>
<sequence>MIQIAGGEKKQKRQCIIRFLLSRVFSRKQRQKIGSKSNHYGAPCDGNPRGGGAGSQRAVIKLGPPPPEVAALVLHREEDEHAHEGRAGVQRRREDVVVPLPPPLVVAKDEEVEDGAGEEPARYVGGRGRRHSGEAVGDDGDVDEADPLLLREAPAQGPDRHGKQRADEEQPHQVPVEPAMAEEASGADEAPYDGGVEGNPVLGAGPGAVRVKRLDVAYVLDALQHPPGHSEVYDSGDQSPDQLHGSRICSATERY</sequence>